<keyword evidence="1" id="KW-0812">Transmembrane</keyword>
<proteinExistence type="predicted"/>
<accession>A0A511CV47</accession>
<dbReference type="EMBL" id="BJVI01000002">
    <property type="protein sequence ID" value="GEL16446.1"/>
    <property type="molecule type" value="Genomic_DNA"/>
</dbReference>
<reference evidence="2 3" key="1">
    <citation type="submission" date="2019-07" db="EMBL/GenBank/DDBJ databases">
        <title>Whole genome shotgun sequence of Pseudonocardia asaccharolytica NBRC 16224.</title>
        <authorList>
            <person name="Hosoyama A."/>
            <person name="Uohara A."/>
            <person name="Ohji S."/>
            <person name="Ichikawa N."/>
        </authorList>
    </citation>
    <scope>NUCLEOTIDE SEQUENCE [LARGE SCALE GENOMIC DNA]</scope>
    <source>
        <strain evidence="2 3">NBRC 16224</strain>
    </source>
</reference>
<organism evidence="2 3">
    <name type="scientific">Pseudonocardia asaccharolytica DSM 44247 = NBRC 16224</name>
    <dbReference type="NCBI Taxonomy" id="1123024"/>
    <lineage>
        <taxon>Bacteria</taxon>
        <taxon>Bacillati</taxon>
        <taxon>Actinomycetota</taxon>
        <taxon>Actinomycetes</taxon>
        <taxon>Pseudonocardiales</taxon>
        <taxon>Pseudonocardiaceae</taxon>
        <taxon>Pseudonocardia</taxon>
    </lineage>
</organism>
<gene>
    <name evidence="2" type="ORF">PA7_02830</name>
</gene>
<keyword evidence="3" id="KW-1185">Reference proteome</keyword>
<name>A0A511CV47_9PSEU</name>
<dbReference type="AlphaFoldDB" id="A0A511CV47"/>
<keyword evidence="1" id="KW-1133">Transmembrane helix</keyword>
<protein>
    <recommendedName>
        <fullName evidence="4">DUF983 domain-containing protein</fullName>
    </recommendedName>
</protein>
<feature type="transmembrane region" description="Helical" evidence="1">
    <location>
        <begin position="69"/>
        <end position="88"/>
    </location>
</feature>
<feature type="transmembrane region" description="Helical" evidence="1">
    <location>
        <begin position="42"/>
        <end position="63"/>
    </location>
</feature>
<dbReference type="Proteomes" id="UP000321328">
    <property type="component" value="Unassembled WGS sequence"/>
</dbReference>
<comment type="caution">
    <text evidence="2">The sequence shown here is derived from an EMBL/GenBank/DDBJ whole genome shotgun (WGS) entry which is preliminary data.</text>
</comment>
<evidence type="ECO:0000256" key="1">
    <source>
        <dbReference type="SAM" id="Phobius"/>
    </source>
</evidence>
<evidence type="ECO:0000313" key="2">
    <source>
        <dbReference type="EMBL" id="GEL16446.1"/>
    </source>
</evidence>
<evidence type="ECO:0000313" key="3">
    <source>
        <dbReference type="Proteomes" id="UP000321328"/>
    </source>
</evidence>
<dbReference type="STRING" id="1123024.GCA_000423625_00536"/>
<sequence>MMGTKTVAGADGRTWLVRRNIEWSTPATGDDFEHDVDGGRGAAVIILSALFLFWVILIAWAPAQVHIPWWLWVLAVLAAGFFPVRWLLRRPWTIVAKTEGSYEDGLPPEHWSGMVRGLTRSREEMRVVMRSLRTRATPGYADSPLQPVN</sequence>
<dbReference type="RefSeq" id="WP_261763808.1">
    <property type="nucleotide sequence ID" value="NZ_BJVI01000002.1"/>
</dbReference>
<keyword evidence="1" id="KW-0472">Membrane</keyword>
<evidence type="ECO:0008006" key="4">
    <source>
        <dbReference type="Google" id="ProtNLM"/>
    </source>
</evidence>